<dbReference type="InterPro" id="IPR030677">
    <property type="entry name" value="Nnr"/>
</dbReference>
<name>A0A060QJ76_9PROT</name>
<proteinExistence type="inferred from homology"/>
<keyword evidence="11 18" id="KW-0413">Isomerase</keyword>
<dbReference type="GO" id="GO:0005524">
    <property type="term" value="F:ATP binding"/>
    <property type="evidence" value="ECO:0007669"/>
    <property type="project" value="UniProtKB-UniRule"/>
</dbReference>
<dbReference type="CDD" id="cd01171">
    <property type="entry name" value="YXKO-related"/>
    <property type="match status" value="1"/>
</dbReference>
<dbReference type="PROSITE" id="PS51385">
    <property type="entry name" value="YJEF_N"/>
    <property type="match status" value="1"/>
</dbReference>
<dbReference type="Gene3D" id="3.40.1190.20">
    <property type="match status" value="1"/>
</dbReference>
<feature type="binding site" evidence="18">
    <location>
        <position position="62"/>
    </location>
    <ligand>
        <name>K(+)</name>
        <dbReference type="ChEBI" id="CHEBI:29103"/>
    </ligand>
</feature>
<dbReference type="GO" id="GO:0110051">
    <property type="term" value="P:metabolite repair"/>
    <property type="evidence" value="ECO:0007669"/>
    <property type="project" value="TreeGrafter"/>
</dbReference>
<evidence type="ECO:0000256" key="15">
    <source>
        <dbReference type="ARBA" id="ARBA00048238"/>
    </source>
</evidence>
<dbReference type="HAMAP" id="MF_01966">
    <property type="entry name" value="NADHX_epimerase"/>
    <property type="match status" value="1"/>
</dbReference>
<keyword evidence="13" id="KW-0511">Multifunctional enzyme</keyword>
<feature type="binding site" evidence="18">
    <location>
        <position position="121"/>
    </location>
    <ligand>
        <name>K(+)</name>
        <dbReference type="ChEBI" id="CHEBI:29103"/>
    </ligand>
</feature>
<dbReference type="Proteomes" id="UP000027583">
    <property type="component" value="Unassembled WGS sequence"/>
</dbReference>
<feature type="binding site" evidence="18">
    <location>
        <position position="150"/>
    </location>
    <ligand>
        <name>(6S)-NADPHX</name>
        <dbReference type="ChEBI" id="CHEBI:64076"/>
    </ligand>
</feature>
<feature type="binding site" evidence="17">
    <location>
        <position position="313"/>
    </location>
    <ligand>
        <name>(6S)-NADPHX</name>
        <dbReference type="ChEBI" id="CHEBI:64076"/>
    </ligand>
</feature>
<dbReference type="Gene3D" id="3.40.50.10260">
    <property type="entry name" value="YjeF N-terminal domain"/>
    <property type="match status" value="1"/>
</dbReference>
<feature type="domain" description="YjeF N-terminal" evidence="21">
    <location>
        <begin position="16"/>
        <end position="213"/>
    </location>
</feature>
<evidence type="ECO:0000256" key="16">
    <source>
        <dbReference type="ARBA" id="ARBA00049209"/>
    </source>
</evidence>
<comment type="similarity">
    <text evidence="4 19">In the C-terminal section; belongs to the NnrD/CARKD family.</text>
</comment>
<dbReference type="GO" id="GO:0052855">
    <property type="term" value="F:ADP-dependent NAD(P)H-hydrate dehydratase activity"/>
    <property type="evidence" value="ECO:0007669"/>
    <property type="project" value="UniProtKB-UniRule"/>
</dbReference>
<feature type="binding site" evidence="17">
    <location>
        <position position="255"/>
    </location>
    <ligand>
        <name>(6S)-NADPHX</name>
        <dbReference type="ChEBI" id="CHEBI:64076"/>
    </ligand>
</feature>
<evidence type="ECO:0000256" key="18">
    <source>
        <dbReference type="HAMAP-Rule" id="MF_01966"/>
    </source>
</evidence>
<dbReference type="AlphaFoldDB" id="A0A060QJ76"/>
<evidence type="ECO:0000256" key="2">
    <source>
        <dbReference type="ARBA" id="ARBA00000909"/>
    </source>
</evidence>
<feature type="binding site" evidence="18">
    <location>
        <position position="153"/>
    </location>
    <ligand>
        <name>K(+)</name>
        <dbReference type="ChEBI" id="CHEBI:29103"/>
    </ligand>
</feature>
<protein>
    <recommendedName>
        <fullName evidence="19">Bifunctional NAD(P)H-hydrate repair enzyme</fullName>
    </recommendedName>
    <alternativeName>
        <fullName evidence="19">Nicotinamide nucleotide repair protein</fullName>
    </alternativeName>
    <domain>
        <recommendedName>
            <fullName evidence="19">ADP-dependent (S)-NAD(P)H-hydrate dehydratase</fullName>
            <ecNumber evidence="19">4.2.1.136</ecNumber>
        </recommendedName>
        <alternativeName>
            <fullName evidence="19">ADP-dependent NAD(P)HX dehydratase</fullName>
        </alternativeName>
    </domain>
    <domain>
        <recommendedName>
            <fullName evidence="19">NAD(P)H-hydrate epimerase</fullName>
            <ecNumber evidence="19">5.1.99.6</ecNumber>
        </recommendedName>
    </domain>
</protein>
<dbReference type="GO" id="GO:0052856">
    <property type="term" value="F:NAD(P)HX epimerase activity"/>
    <property type="evidence" value="ECO:0007669"/>
    <property type="project" value="UniProtKB-UniRule"/>
</dbReference>
<evidence type="ECO:0000256" key="4">
    <source>
        <dbReference type="ARBA" id="ARBA00009524"/>
    </source>
</evidence>
<keyword evidence="12 17" id="KW-0456">Lyase</keyword>
<dbReference type="GO" id="GO:0046496">
    <property type="term" value="P:nicotinamide nucleotide metabolic process"/>
    <property type="evidence" value="ECO:0007669"/>
    <property type="project" value="UniProtKB-UniRule"/>
</dbReference>
<evidence type="ECO:0000256" key="6">
    <source>
        <dbReference type="ARBA" id="ARBA00022741"/>
    </source>
</evidence>
<feature type="binding site" evidence="17">
    <location>
        <position position="359"/>
    </location>
    <ligand>
        <name>(6S)-NADPHX</name>
        <dbReference type="ChEBI" id="CHEBI:64076"/>
    </ligand>
</feature>
<dbReference type="EC" id="5.1.99.6" evidence="19"/>
<dbReference type="Pfam" id="PF01256">
    <property type="entry name" value="Carb_kinase"/>
    <property type="match status" value="1"/>
</dbReference>
<feature type="binding site" evidence="17">
    <location>
        <position position="421"/>
    </location>
    <ligand>
        <name>AMP</name>
        <dbReference type="ChEBI" id="CHEBI:456215"/>
    </ligand>
</feature>
<dbReference type="PROSITE" id="PS51383">
    <property type="entry name" value="YJEF_C_3"/>
    <property type="match status" value="1"/>
</dbReference>
<comment type="function">
    <text evidence="14 19">Bifunctional enzyme that catalyzes the epimerization of the S- and R-forms of NAD(P)HX and the dehydration of the S-form of NAD(P)HX at the expense of ADP, which is converted to AMP. This allows the repair of both epimers of NAD(P)HX, a damaged form of NAD(P)H that is a result of enzymatic or heat-dependent hydration.</text>
</comment>
<dbReference type="PIRSF" id="PIRSF017184">
    <property type="entry name" value="Nnr"/>
    <property type="match status" value="1"/>
</dbReference>
<comment type="subunit">
    <text evidence="17">Homotetramer.</text>
</comment>
<comment type="catalytic activity">
    <reaction evidence="1 18 19">
        <text>(6R)-NADHX = (6S)-NADHX</text>
        <dbReference type="Rhea" id="RHEA:32215"/>
        <dbReference type="ChEBI" id="CHEBI:64074"/>
        <dbReference type="ChEBI" id="CHEBI:64075"/>
        <dbReference type="EC" id="5.1.99.6"/>
    </reaction>
</comment>
<evidence type="ECO:0000256" key="3">
    <source>
        <dbReference type="ARBA" id="ARBA00006001"/>
    </source>
</evidence>
<comment type="cofactor">
    <cofactor evidence="18 19">
        <name>K(+)</name>
        <dbReference type="ChEBI" id="CHEBI:29103"/>
    </cofactor>
    <text evidence="18 19">Binds 1 potassium ion per subunit.</text>
</comment>
<accession>A0A060QJ76</accession>
<evidence type="ECO:0000259" key="20">
    <source>
        <dbReference type="PROSITE" id="PS51383"/>
    </source>
</evidence>
<dbReference type="InterPro" id="IPR036652">
    <property type="entry name" value="YjeF_N_dom_sf"/>
</dbReference>
<reference evidence="22 23" key="2">
    <citation type="journal article" date="2014" name="PLoS ONE">
        <title>Evolution of mitochondria reconstructed from the energy metabolism of living bacteria.</title>
        <authorList>
            <person name="Degli Esposti M."/>
            <person name="Chouaia B."/>
            <person name="Comandatore F."/>
            <person name="Crotti E."/>
            <person name="Sassera D."/>
            <person name="Lievens P.M."/>
            <person name="Daffonchio D."/>
            <person name="Bandi C."/>
        </authorList>
    </citation>
    <scope>NUCLEOTIDE SEQUENCE [LARGE SCALE GENOMIC DNA]</scope>
    <source>
        <strain evidence="22 23">SF2.1</strain>
    </source>
</reference>
<evidence type="ECO:0000256" key="10">
    <source>
        <dbReference type="ARBA" id="ARBA00023027"/>
    </source>
</evidence>
<dbReference type="SUPFAM" id="SSF53613">
    <property type="entry name" value="Ribokinase-like"/>
    <property type="match status" value="1"/>
</dbReference>
<dbReference type="PANTHER" id="PTHR12592:SF0">
    <property type="entry name" value="ATP-DEPENDENT (S)-NAD(P)H-HYDRATE DEHYDRATASE"/>
    <property type="match status" value="1"/>
</dbReference>
<feature type="binding site" evidence="18">
    <location>
        <begin position="61"/>
        <end position="65"/>
    </location>
    <ligand>
        <name>(6S)-NADPHX</name>
        <dbReference type="ChEBI" id="CHEBI:64076"/>
    </ligand>
</feature>
<gene>
    <name evidence="17" type="primary">nnrD</name>
    <name evidence="18" type="synonym">nnrE</name>
    <name evidence="22" type="ORF">ASAP_1251</name>
</gene>
<comment type="catalytic activity">
    <reaction evidence="16 17 19">
        <text>(6S)-NADPHX + ADP = AMP + phosphate + NADPH + H(+)</text>
        <dbReference type="Rhea" id="RHEA:32235"/>
        <dbReference type="ChEBI" id="CHEBI:15378"/>
        <dbReference type="ChEBI" id="CHEBI:43474"/>
        <dbReference type="ChEBI" id="CHEBI:57783"/>
        <dbReference type="ChEBI" id="CHEBI:64076"/>
        <dbReference type="ChEBI" id="CHEBI:456215"/>
        <dbReference type="ChEBI" id="CHEBI:456216"/>
        <dbReference type="EC" id="4.2.1.136"/>
    </reaction>
</comment>
<dbReference type="Pfam" id="PF03853">
    <property type="entry name" value="YjeF_N"/>
    <property type="match status" value="1"/>
</dbReference>
<comment type="similarity">
    <text evidence="17">Belongs to the NnrD/CARKD family.</text>
</comment>
<comment type="caution">
    <text evidence="18">Lacks conserved residue(s) required for the propagation of feature annotation.</text>
</comment>
<keyword evidence="5 18" id="KW-0479">Metal-binding</keyword>
<dbReference type="HAMAP" id="MF_01965">
    <property type="entry name" value="NADHX_dehydratase"/>
    <property type="match status" value="1"/>
</dbReference>
<dbReference type="EC" id="4.2.1.136" evidence="19"/>
<comment type="catalytic activity">
    <reaction evidence="2 18 19">
        <text>(6R)-NADPHX = (6S)-NADPHX</text>
        <dbReference type="Rhea" id="RHEA:32227"/>
        <dbReference type="ChEBI" id="CHEBI:64076"/>
        <dbReference type="ChEBI" id="CHEBI:64077"/>
        <dbReference type="EC" id="5.1.99.6"/>
    </reaction>
</comment>
<keyword evidence="8 17" id="KW-0521">NADP</keyword>
<evidence type="ECO:0000256" key="12">
    <source>
        <dbReference type="ARBA" id="ARBA00023239"/>
    </source>
</evidence>
<dbReference type="eggNOG" id="COG0062">
    <property type="taxonomic scope" value="Bacteria"/>
</dbReference>
<comment type="function">
    <text evidence="18">Catalyzes the epimerization of the S- and R-forms of NAD(P)HX, a damaged form of NAD(P)H that is a result of enzymatic or heat-dependent hydration. This is a prerequisite for the S-specific NAD(P)H-hydrate dehydratase to allow the repair of both epimers of NAD(P)HX.</text>
</comment>
<keyword evidence="10 17" id="KW-0520">NAD</keyword>
<comment type="similarity">
    <text evidence="18">Belongs to the NnrE/AIBP family.</text>
</comment>
<evidence type="ECO:0000256" key="17">
    <source>
        <dbReference type="HAMAP-Rule" id="MF_01965"/>
    </source>
</evidence>
<dbReference type="SUPFAM" id="SSF64153">
    <property type="entry name" value="YjeF N-terminal domain-like"/>
    <property type="match status" value="1"/>
</dbReference>
<dbReference type="RefSeq" id="WP_023977496.1">
    <property type="nucleotide sequence ID" value="NZ_CBLX010000009.1"/>
</dbReference>
<evidence type="ECO:0000256" key="14">
    <source>
        <dbReference type="ARBA" id="ARBA00025153"/>
    </source>
</evidence>
<evidence type="ECO:0000256" key="19">
    <source>
        <dbReference type="PIRNR" id="PIRNR017184"/>
    </source>
</evidence>
<dbReference type="eggNOG" id="COG0063">
    <property type="taxonomic scope" value="Bacteria"/>
</dbReference>
<dbReference type="NCBIfam" id="TIGR00197">
    <property type="entry name" value="yjeF_nterm"/>
    <property type="match status" value="1"/>
</dbReference>
<dbReference type="InterPro" id="IPR000631">
    <property type="entry name" value="CARKD"/>
</dbReference>
<comment type="caution">
    <text evidence="22">The sequence shown here is derived from an EMBL/GenBank/DDBJ whole genome shotgun (WGS) entry which is preliminary data.</text>
</comment>
<evidence type="ECO:0000256" key="7">
    <source>
        <dbReference type="ARBA" id="ARBA00022840"/>
    </source>
</evidence>
<keyword evidence="7 17" id="KW-0067">ATP-binding</keyword>
<dbReference type="PROSITE" id="PS01050">
    <property type="entry name" value="YJEF_C_2"/>
    <property type="match status" value="1"/>
</dbReference>
<comment type="similarity">
    <text evidence="3 19">In the N-terminal section; belongs to the NnrE/AIBP family.</text>
</comment>
<evidence type="ECO:0000256" key="11">
    <source>
        <dbReference type="ARBA" id="ARBA00023235"/>
    </source>
</evidence>
<sequence length="487" mass="50020">MTALPLRFCLPDPAQCAAMDEMASHGIGIEALMERAGWAVAQAVRARFAPCRVLVLCGPGNNGGDGYVAARYLERAGWPVQVAAMATPRAGTVAAQAAARFHGRHVAFDQESAARADLVIDAVFGAGLDRAPSDDVMTVLASAKKLVAIDLPSFVNGRTGELLTNDSASREVPDYLMSVTFVRPKPGHVLYPARSICGEVICADIGMPEDCVAHAAPDMWLNHPALWAIPAMSPGDHKYSRGVVSLCGGAVMPGATRLAAAGARASGAGLVRISAGKAAQAYRLGAPGLVIDDAPLPSLLEDERRKVWLCGPGLTPEEVEAALPSLLRAGRIVLADAGALGWADGVPEKLCGVSVITPHIGEFTKLFGAPGSDLVQAARAAAEKLDCVVLLKGAVSIIAAPDGRVMLNDHASPALATAGSGDTLAGVIATMLAAGMPAWEASCAGAWLHGEAGMKAGNWPVVEALDTHLGDARALAIAVHAAAHAQV</sequence>
<keyword evidence="9 18" id="KW-0630">Potassium</keyword>
<evidence type="ECO:0000256" key="1">
    <source>
        <dbReference type="ARBA" id="ARBA00000013"/>
    </source>
</evidence>
<feature type="domain" description="YjeF C-terminal" evidence="20">
    <location>
        <begin position="221"/>
        <end position="487"/>
    </location>
</feature>
<dbReference type="InterPro" id="IPR017953">
    <property type="entry name" value="Carbohydrate_kinase_pred_CS"/>
</dbReference>
<comment type="cofactor">
    <cofactor evidence="17">
        <name>Mg(2+)</name>
        <dbReference type="ChEBI" id="CHEBI:18420"/>
    </cofactor>
</comment>
<dbReference type="NCBIfam" id="TIGR00196">
    <property type="entry name" value="yjeF_cterm"/>
    <property type="match status" value="1"/>
</dbReference>
<comment type="catalytic activity">
    <reaction evidence="15 17 19">
        <text>(6S)-NADHX + ADP = AMP + phosphate + NADH + H(+)</text>
        <dbReference type="Rhea" id="RHEA:32223"/>
        <dbReference type="ChEBI" id="CHEBI:15378"/>
        <dbReference type="ChEBI" id="CHEBI:43474"/>
        <dbReference type="ChEBI" id="CHEBI:57945"/>
        <dbReference type="ChEBI" id="CHEBI:64074"/>
        <dbReference type="ChEBI" id="CHEBI:456215"/>
        <dbReference type="ChEBI" id="CHEBI:456216"/>
        <dbReference type="EC" id="4.2.1.136"/>
    </reaction>
</comment>
<organism evidence="22 23">
    <name type="scientific">Asaia bogorensis</name>
    <dbReference type="NCBI Taxonomy" id="91915"/>
    <lineage>
        <taxon>Bacteria</taxon>
        <taxon>Pseudomonadati</taxon>
        <taxon>Pseudomonadota</taxon>
        <taxon>Alphaproteobacteria</taxon>
        <taxon>Acetobacterales</taxon>
        <taxon>Acetobacteraceae</taxon>
        <taxon>Asaia</taxon>
    </lineage>
</organism>
<evidence type="ECO:0000259" key="21">
    <source>
        <dbReference type="PROSITE" id="PS51385"/>
    </source>
</evidence>
<dbReference type="GO" id="GO:0046872">
    <property type="term" value="F:metal ion binding"/>
    <property type="evidence" value="ECO:0007669"/>
    <property type="project" value="UniProtKB-UniRule"/>
</dbReference>
<feature type="binding site" evidence="17">
    <location>
        <begin position="392"/>
        <end position="396"/>
    </location>
    <ligand>
        <name>AMP</name>
        <dbReference type="ChEBI" id="CHEBI:456215"/>
    </ligand>
</feature>
<reference evidence="22 23" key="1">
    <citation type="journal article" date="2014" name="Genome Biol. Evol.">
        <title>Acetic acid bacteria genomes reveal functional traits for adaptation to life in insect guts.</title>
        <authorList>
            <person name="Chouaia B."/>
            <person name="Gaiarsa S."/>
            <person name="Crotti E."/>
            <person name="Comandatore F."/>
            <person name="Degli Esposti M."/>
            <person name="Ricci I."/>
            <person name="Alma A."/>
            <person name="Favia G."/>
            <person name="Bandi C."/>
            <person name="Daffonchio D."/>
        </authorList>
    </citation>
    <scope>NUCLEOTIDE SEQUENCE [LARGE SCALE GENOMIC DNA]</scope>
    <source>
        <strain evidence="22 23">SF2.1</strain>
    </source>
</reference>
<evidence type="ECO:0000256" key="8">
    <source>
        <dbReference type="ARBA" id="ARBA00022857"/>
    </source>
</evidence>
<dbReference type="InterPro" id="IPR029056">
    <property type="entry name" value="Ribokinase-like"/>
</dbReference>
<evidence type="ECO:0000256" key="9">
    <source>
        <dbReference type="ARBA" id="ARBA00022958"/>
    </source>
</evidence>
<keyword evidence="6 17" id="KW-0547">Nucleotide-binding</keyword>
<evidence type="ECO:0000313" key="23">
    <source>
        <dbReference type="Proteomes" id="UP000027583"/>
    </source>
</evidence>
<dbReference type="EMBL" id="CBLX010000009">
    <property type="protein sequence ID" value="CDG39296.1"/>
    <property type="molecule type" value="Genomic_DNA"/>
</dbReference>
<dbReference type="InterPro" id="IPR004443">
    <property type="entry name" value="YjeF_N_dom"/>
</dbReference>
<dbReference type="PANTHER" id="PTHR12592">
    <property type="entry name" value="ATP-DEPENDENT (S)-NAD(P)H-HYDRATE DEHYDRATASE FAMILY MEMBER"/>
    <property type="match status" value="1"/>
</dbReference>
<comment type="function">
    <text evidence="17">Catalyzes the dehydration of the S-form of NAD(P)HX at the expense of ADP, which is converted to AMP. Together with NAD(P)HX epimerase, which catalyzes the epimerization of the S- and R-forms, the enzyme allows the repair of both epimers of NAD(P)HX, a damaged form of NAD(P)H that is a result of enzymatic or heat-dependent hydration.</text>
</comment>
<evidence type="ECO:0000256" key="5">
    <source>
        <dbReference type="ARBA" id="ARBA00022723"/>
    </source>
</evidence>
<evidence type="ECO:0000256" key="13">
    <source>
        <dbReference type="ARBA" id="ARBA00023268"/>
    </source>
</evidence>
<feature type="binding site" evidence="17">
    <location>
        <position position="422"/>
    </location>
    <ligand>
        <name>(6S)-NADPHX</name>
        <dbReference type="ChEBI" id="CHEBI:64076"/>
    </ligand>
</feature>
<evidence type="ECO:0000313" key="22">
    <source>
        <dbReference type="EMBL" id="CDG39296.1"/>
    </source>
</evidence>